<gene>
    <name evidence="1" type="ORF">SAMN04515678_107194</name>
</gene>
<reference evidence="1 2" key="1">
    <citation type="submission" date="2016-10" db="EMBL/GenBank/DDBJ databases">
        <authorList>
            <person name="Varghese N."/>
            <person name="Submissions S."/>
        </authorList>
    </citation>
    <scope>NUCLEOTIDE SEQUENCE [LARGE SCALE GENOMIC DNA]</scope>
    <source>
        <strain evidence="2">YIM D21,KCTC 23444,ACCC 10710</strain>
    </source>
</reference>
<dbReference type="Proteomes" id="UP000325289">
    <property type="component" value="Unassembled WGS sequence"/>
</dbReference>
<evidence type="ECO:0000313" key="1">
    <source>
        <dbReference type="EMBL" id="SFE22584.1"/>
    </source>
</evidence>
<dbReference type="AlphaFoldDB" id="A0A1I1YSL0"/>
<accession>A0A1I1YSL0</accession>
<proteinExistence type="predicted"/>
<keyword evidence="2" id="KW-1185">Reference proteome</keyword>
<dbReference type="EMBL" id="FOMS01000007">
    <property type="protein sequence ID" value="SFE22584.1"/>
    <property type="molecule type" value="Genomic_DNA"/>
</dbReference>
<dbReference type="OrthoDB" id="9855670at2"/>
<sequence>MSQKPDDPSEASDALSPEWTEYESAWAVDVAEFGGPLEASRFLLRRKRIFREAAALGIPKEMLTPFAPNRPGFEQRVHDAFGKLAGVAAE</sequence>
<organism evidence="1 2">
    <name type="scientific">Roseivivax sediminis</name>
    <dbReference type="NCBI Taxonomy" id="936889"/>
    <lineage>
        <taxon>Bacteria</taxon>
        <taxon>Pseudomonadati</taxon>
        <taxon>Pseudomonadota</taxon>
        <taxon>Alphaproteobacteria</taxon>
        <taxon>Rhodobacterales</taxon>
        <taxon>Roseobacteraceae</taxon>
        <taxon>Roseivivax</taxon>
    </lineage>
</organism>
<dbReference type="RefSeq" id="WP_149756301.1">
    <property type="nucleotide sequence ID" value="NZ_FOMS01000007.1"/>
</dbReference>
<evidence type="ECO:0000313" key="2">
    <source>
        <dbReference type="Proteomes" id="UP000325289"/>
    </source>
</evidence>
<name>A0A1I1YSL0_9RHOB</name>
<protein>
    <submittedName>
        <fullName evidence="1">Uncharacterized protein</fullName>
    </submittedName>
</protein>